<comment type="caution">
    <text evidence="1">The sequence shown here is derived from an EMBL/GenBank/DDBJ whole genome shotgun (WGS) entry which is preliminary data.</text>
</comment>
<reference evidence="1 2" key="1">
    <citation type="submission" date="2020-07" db="EMBL/GenBank/DDBJ databases">
        <title>Comparative genomics of pyrophilous fungi reveals a link between fire events and developmental genes.</title>
        <authorList>
            <consortium name="DOE Joint Genome Institute"/>
            <person name="Steindorff A.S."/>
            <person name="Carver A."/>
            <person name="Calhoun S."/>
            <person name="Stillman K."/>
            <person name="Liu H."/>
            <person name="Lipzen A."/>
            <person name="Pangilinan J."/>
            <person name="Labutti K."/>
            <person name="Bruns T.D."/>
            <person name="Grigoriev I.V."/>
        </authorList>
    </citation>
    <scope>NUCLEOTIDE SEQUENCE [LARGE SCALE GENOMIC DNA]</scope>
    <source>
        <strain evidence="1 2">CBS 144469</strain>
    </source>
</reference>
<sequence>MDITDAPFDKCVPHTPEDHTDAEIRILVDRFMRNRHLIDTENRTQTLRKERAGQLPSMPQRIVNRKIIDAEWDKFLFIPRELEEDTAVQGIKLPRQSILNSKLVHLETRTQALRICTPEESWGKPTVIYRGADDSEDWVAKIDWMEWVGVGHRDSRVFLPPPSYSMLKVEMIPSKYRSDVCPPDTEKITFSGGKEYRWHAPLDGPLSTTPKTMYQMVWSAERDNYIGAPLLHRQVPHPRAVTCIDRNTGRVELKIDRAFKDLEVAPGLTLLDLVAVFSVVQVVVDDRVSRVHRHQSFSLGILNRGFNLLGGTGKLRMH</sequence>
<organism evidence="1 2">
    <name type="scientific">Ephemerocybe angulata</name>
    <dbReference type="NCBI Taxonomy" id="980116"/>
    <lineage>
        <taxon>Eukaryota</taxon>
        <taxon>Fungi</taxon>
        <taxon>Dikarya</taxon>
        <taxon>Basidiomycota</taxon>
        <taxon>Agaricomycotina</taxon>
        <taxon>Agaricomycetes</taxon>
        <taxon>Agaricomycetidae</taxon>
        <taxon>Agaricales</taxon>
        <taxon>Agaricineae</taxon>
        <taxon>Psathyrellaceae</taxon>
        <taxon>Ephemerocybe</taxon>
    </lineage>
</organism>
<evidence type="ECO:0000313" key="2">
    <source>
        <dbReference type="Proteomes" id="UP000521943"/>
    </source>
</evidence>
<protein>
    <submittedName>
        <fullName evidence="1">Uncharacterized protein</fullName>
    </submittedName>
</protein>
<dbReference type="EMBL" id="JACGCI010000060">
    <property type="protein sequence ID" value="KAF6749836.1"/>
    <property type="molecule type" value="Genomic_DNA"/>
</dbReference>
<name>A0A8H6HQ96_9AGAR</name>
<accession>A0A8H6HQ96</accession>
<evidence type="ECO:0000313" key="1">
    <source>
        <dbReference type="EMBL" id="KAF6749836.1"/>
    </source>
</evidence>
<proteinExistence type="predicted"/>
<gene>
    <name evidence="1" type="ORF">DFP72DRAFT_1141468</name>
</gene>
<keyword evidence="2" id="KW-1185">Reference proteome</keyword>
<dbReference type="Proteomes" id="UP000521943">
    <property type="component" value="Unassembled WGS sequence"/>
</dbReference>
<dbReference type="AlphaFoldDB" id="A0A8H6HQ96"/>